<accession>A0A955RJJ7</accession>
<comment type="caution">
    <text evidence="2">The sequence shown here is derived from an EMBL/GenBank/DDBJ whole genome shotgun (WGS) entry which is preliminary data.</text>
</comment>
<dbReference type="Proteomes" id="UP000783287">
    <property type="component" value="Unassembled WGS sequence"/>
</dbReference>
<dbReference type="AlphaFoldDB" id="A0A955RJJ7"/>
<evidence type="ECO:0008006" key="4">
    <source>
        <dbReference type="Google" id="ProtNLM"/>
    </source>
</evidence>
<sequence>MNIDDFVKILLVVSISFSIVGISYQIMRVLGGMADSIKDFRKTIQNTGTITDKVLADYDFVSDQIKGFASSVGRIGSNVIDPVVNLLSFLERFKSPSSDYED</sequence>
<gene>
    <name evidence="2" type="ORF">KC909_03780</name>
</gene>
<keyword evidence="1" id="KW-0472">Membrane</keyword>
<keyword evidence="1" id="KW-0812">Transmembrane</keyword>
<name>A0A955RJJ7_9BACT</name>
<proteinExistence type="predicted"/>
<organism evidence="2 3">
    <name type="scientific">Candidatus Dojkabacteria bacterium</name>
    <dbReference type="NCBI Taxonomy" id="2099670"/>
    <lineage>
        <taxon>Bacteria</taxon>
        <taxon>Candidatus Dojkabacteria</taxon>
    </lineage>
</organism>
<evidence type="ECO:0000313" key="3">
    <source>
        <dbReference type="Proteomes" id="UP000783287"/>
    </source>
</evidence>
<protein>
    <recommendedName>
        <fullName evidence="4">DUF948 domain-containing protein</fullName>
    </recommendedName>
</protein>
<feature type="transmembrane region" description="Helical" evidence="1">
    <location>
        <begin position="6"/>
        <end position="27"/>
    </location>
</feature>
<evidence type="ECO:0000313" key="2">
    <source>
        <dbReference type="EMBL" id="MCA9383460.1"/>
    </source>
</evidence>
<dbReference type="EMBL" id="JAGQLK010000073">
    <property type="protein sequence ID" value="MCA9383460.1"/>
    <property type="molecule type" value="Genomic_DNA"/>
</dbReference>
<reference evidence="2" key="2">
    <citation type="journal article" date="2021" name="Microbiome">
        <title>Successional dynamics and alternative stable states in a saline activated sludge microbial community over 9 years.</title>
        <authorList>
            <person name="Wang Y."/>
            <person name="Ye J."/>
            <person name="Ju F."/>
            <person name="Liu L."/>
            <person name="Boyd J.A."/>
            <person name="Deng Y."/>
            <person name="Parks D.H."/>
            <person name="Jiang X."/>
            <person name="Yin X."/>
            <person name="Woodcroft B.J."/>
            <person name="Tyson G.W."/>
            <person name="Hugenholtz P."/>
            <person name="Polz M.F."/>
            <person name="Zhang T."/>
        </authorList>
    </citation>
    <scope>NUCLEOTIDE SEQUENCE</scope>
    <source>
        <strain evidence="2">HKST-UBA14</strain>
    </source>
</reference>
<keyword evidence="1" id="KW-1133">Transmembrane helix</keyword>
<reference evidence="2" key="1">
    <citation type="submission" date="2020-04" db="EMBL/GenBank/DDBJ databases">
        <authorList>
            <person name="Zhang T."/>
        </authorList>
    </citation>
    <scope>NUCLEOTIDE SEQUENCE</scope>
    <source>
        <strain evidence="2">HKST-UBA14</strain>
    </source>
</reference>
<evidence type="ECO:0000256" key="1">
    <source>
        <dbReference type="SAM" id="Phobius"/>
    </source>
</evidence>